<evidence type="ECO:0000256" key="2">
    <source>
        <dbReference type="ARBA" id="ARBA00022670"/>
    </source>
</evidence>
<comment type="similarity">
    <text evidence="1">Belongs to the peptidase C48 family.</text>
</comment>
<keyword evidence="4" id="KW-0788">Thiol protease</keyword>
<keyword evidence="3" id="KW-0378">Hydrolase</keyword>
<evidence type="ECO:0000313" key="7">
    <source>
        <dbReference type="Proteomes" id="UP001165065"/>
    </source>
</evidence>
<dbReference type="Gene3D" id="3.40.395.10">
    <property type="entry name" value="Adenoviral Proteinase, Chain A"/>
    <property type="match status" value="1"/>
</dbReference>
<dbReference type="Pfam" id="PF02902">
    <property type="entry name" value="Peptidase_C48"/>
    <property type="match status" value="1"/>
</dbReference>
<accession>A0A9W7GP71</accession>
<protein>
    <recommendedName>
        <fullName evidence="5">Ubiquitin-like protease family profile domain-containing protein</fullName>
    </recommendedName>
</protein>
<dbReference type="InterPro" id="IPR044613">
    <property type="entry name" value="Nep1/2-like"/>
</dbReference>
<evidence type="ECO:0000256" key="1">
    <source>
        <dbReference type="ARBA" id="ARBA00005234"/>
    </source>
</evidence>
<evidence type="ECO:0000259" key="5">
    <source>
        <dbReference type="PROSITE" id="PS50600"/>
    </source>
</evidence>
<dbReference type="PANTHER" id="PTHR46468:SF1">
    <property type="entry name" value="SENTRIN-SPECIFIC PROTEASE 8"/>
    <property type="match status" value="1"/>
</dbReference>
<dbReference type="GO" id="GO:0019784">
    <property type="term" value="F:deNEDDylase activity"/>
    <property type="evidence" value="ECO:0007669"/>
    <property type="project" value="InterPro"/>
</dbReference>
<evidence type="ECO:0000256" key="3">
    <source>
        <dbReference type="ARBA" id="ARBA00022801"/>
    </source>
</evidence>
<evidence type="ECO:0000313" key="6">
    <source>
        <dbReference type="EMBL" id="GMI47595.1"/>
    </source>
</evidence>
<keyword evidence="7" id="KW-1185">Reference proteome</keyword>
<proteinExistence type="inferred from homology"/>
<organism evidence="6 7">
    <name type="scientific">Triparma columacea</name>
    <dbReference type="NCBI Taxonomy" id="722753"/>
    <lineage>
        <taxon>Eukaryota</taxon>
        <taxon>Sar</taxon>
        <taxon>Stramenopiles</taxon>
        <taxon>Ochrophyta</taxon>
        <taxon>Bolidophyceae</taxon>
        <taxon>Parmales</taxon>
        <taxon>Triparmaceae</taxon>
        <taxon>Triparma</taxon>
    </lineage>
</organism>
<name>A0A9W7GP71_9STRA</name>
<dbReference type="PROSITE" id="PS50600">
    <property type="entry name" value="ULP_PROTEASE"/>
    <property type="match status" value="1"/>
</dbReference>
<comment type="caution">
    <text evidence="6">The sequence shown here is derived from an EMBL/GenBank/DDBJ whole genome shotgun (WGS) entry which is preliminary data.</text>
</comment>
<dbReference type="InterPro" id="IPR003653">
    <property type="entry name" value="Peptidase_C48_C"/>
</dbReference>
<dbReference type="AlphaFoldDB" id="A0A9W7GP71"/>
<feature type="domain" description="Ubiquitin-like protease family profile" evidence="5">
    <location>
        <begin position="13"/>
        <end position="210"/>
    </location>
</feature>
<sequence>MSTPVVHSQLGDQQVYEQDLHLLQPGEWLNDNIVAFFLEALSLNKNTHYFLPPSVSSFLVHQLDPDDEDYGEECANFFRGAVPPVLNEDENVDIDLLIPINSSFSDPHAAFMQLGRGTHWSLLHVRICRSVTTTNLHHVHYDSCPRNSNLATATSFRKTLNSSLIAAYGHASIKSSTQMTPLTPFPSSGTMKQSDGWSCGWYCVFFARTIILNAHESQPSYNHDELSELLSKLLSKYKIK</sequence>
<reference evidence="7" key="1">
    <citation type="journal article" date="2023" name="Commun. Biol.">
        <title>Genome analysis of Parmales, the sister group of diatoms, reveals the evolutionary specialization of diatoms from phago-mixotrophs to photoautotrophs.</title>
        <authorList>
            <person name="Ban H."/>
            <person name="Sato S."/>
            <person name="Yoshikawa S."/>
            <person name="Yamada K."/>
            <person name="Nakamura Y."/>
            <person name="Ichinomiya M."/>
            <person name="Sato N."/>
            <person name="Blanc-Mathieu R."/>
            <person name="Endo H."/>
            <person name="Kuwata A."/>
            <person name="Ogata H."/>
        </authorList>
    </citation>
    <scope>NUCLEOTIDE SEQUENCE [LARGE SCALE GENOMIC DNA]</scope>
</reference>
<dbReference type="GO" id="GO:0000338">
    <property type="term" value="P:protein deneddylation"/>
    <property type="evidence" value="ECO:0007669"/>
    <property type="project" value="TreeGrafter"/>
</dbReference>
<dbReference type="InterPro" id="IPR038765">
    <property type="entry name" value="Papain-like_cys_pep_sf"/>
</dbReference>
<dbReference type="OrthoDB" id="5065855at2759"/>
<dbReference type="EMBL" id="BRYA01000351">
    <property type="protein sequence ID" value="GMI47595.1"/>
    <property type="molecule type" value="Genomic_DNA"/>
</dbReference>
<dbReference type="SUPFAM" id="SSF54001">
    <property type="entry name" value="Cysteine proteinases"/>
    <property type="match status" value="1"/>
</dbReference>
<dbReference type="PANTHER" id="PTHR46468">
    <property type="entry name" value="SENTRIN-SPECIFIC PROTEASE 8"/>
    <property type="match status" value="1"/>
</dbReference>
<dbReference type="GO" id="GO:0008234">
    <property type="term" value="F:cysteine-type peptidase activity"/>
    <property type="evidence" value="ECO:0007669"/>
    <property type="project" value="UniProtKB-KW"/>
</dbReference>
<evidence type="ECO:0000256" key="4">
    <source>
        <dbReference type="ARBA" id="ARBA00022807"/>
    </source>
</evidence>
<keyword evidence="2" id="KW-0645">Protease</keyword>
<dbReference type="Proteomes" id="UP001165065">
    <property type="component" value="Unassembled WGS sequence"/>
</dbReference>
<dbReference type="GO" id="GO:0006508">
    <property type="term" value="P:proteolysis"/>
    <property type="evidence" value="ECO:0007669"/>
    <property type="project" value="UniProtKB-KW"/>
</dbReference>
<gene>
    <name evidence="6" type="ORF">TrCOL_g4654</name>
</gene>